<dbReference type="Proteomes" id="UP000183114">
    <property type="component" value="Unassembled WGS sequence"/>
</dbReference>
<evidence type="ECO:0000259" key="11">
    <source>
        <dbReference type="Pfam" id="PF26002"/>
    </source>
</evidence>
<evidence type="ECO:0000256" key="8">
    <source>
        <dbReference type="ARBA" id="ARBA00023136"/>
    </source>
</evidence>
<dbReference type="PANTHER" id="PTHR30386">
    <property type="entry name" value="MEMBRANE FUSION SUBUNIT OF EMRAB-TOLC MULTIDRUG EFFLUX PUMP"/>
    <property type="match status" value="1"/>
</dbReference>
<evidence type="ECO:0000313" key="13">
    <source>
        <dbReference type="Proteomes" id="UP000183114"/>
    </source>
</evidence>
<name>A0A1H5CKI8_9PSED</name>
<keyword evidence="8 9" id="KW-0472">Membrane</keyword>
<evidence type="ECO:0000256" key="2">
    <source>
        <dbReference type="ARBA" id="ARBA00009477"/>
    </source>
</evidence>
<evidence type="ECO:0000313" key="12">
    <source>
        <dbReference type="EMBL" id="SED67186.1"/>
    </source>
</evidence>
<evidence type="ECO:0000256" key="7">
    <source>
        <dbReference type="ARBA" id="ARBA00022989"/>
    </source>
</evidence>
<gene>
    <name evidence="12" type="ORF">SAMN04490185_3930</name>
</gene>
<sequence>MDRTMPNRQIDSFADLPVSDRKIRRLGFGIVGVIFGLFGTWAALAPLDGAAYAPGVVTVQSYRKTVQHLEGGIVKAVLVHDGDIVKRDDPLIILDDAQLRFEYEMTRSQLVAARAMEARLRAERDALSAISFGEIADPSSVRGVEARQGETQVFNARQGSRLGQISVLKERIGQLHQQIKGLESMIAAKVHLEKSYSGEIGELTDLLKQGFVDKQRLIEQERKLGMLRSEVADHRSTINRTRLQINETQLQILQIDKDFNAEVVKQLAEVQTRMYDLQEKTSALEDRLSRIVIRSPDAGMVIGMTVHTIGGVVRPATPLLDIVPSVSELVIEAQVDPIDIDRIAIGKRADIRFAAFNSSTTPVIEGEVSGVSADRLTNEKSGAAYYLARIRVTEAGAQTLGERKLLPGMPADVLIITGQRTLLQYLVQPARDALSQSMIEE</sequence>
<comment type="similarity">
    <text evidence="2 9">Belongs to the membrane fusion protein (MFP) (TC 8.A.1) family.</text>
</comment>
<dbReference type="PANTHER" id="PTHR30386:SF17">
    <property type="entry name" value="ALKALINE PROTEASE SECRETION PROTEIN APRE"/>
    <property type="match status" value="1"/>
</dbReference>
<protein>
    <recommendedName>
        <fullName evidence="9">Membrane fusion protein (MFP) family protein</fullName>
    </recommendedName>
</protein>
<accession>A0A1H5CKI8</accession>
<feature type="transmembrane region" description="Helical" evidence="9">
    <location>
        <begin position="26"/>
        <end position="44"/>
    </location>
</feature>
<keyword evidence="5 9" id="KW-0997">Cell inner membrane</keyword>
<evidence type="ECO:0000256" key="5">
    <source>
        <dbReference type="ARBA" id="ARBA00022519"/>
    </source>
</evidence>
<reference evidence="12 13" key="1">
    <citation type="submission" date="2016-10" db="EMBL/GenBank/DDBJ databases">
        <authorList>
            <person name="de Groot N.N."/>
        </authorList>
    </citation>
    <scope>NUCLEOTIDE SEQUENCE [LARGE SCALE GENOMIC DNA]</scope>
    <source>
        <strain evidence="12 13">BS3655</strain>
    </source>
</reference>
<evidence type="ECO:0000256" key="9">
    <source>
        <dbReference type="RuleBase" id="RU365093"/>
    </source>
</evidence>
<dbReference type="EMBL" id="FNTF01000002">
    <property type="protein sequence ID" value="SED67186.1"/>
    <property type="molecule type" value="Genomic_DNA"/>
</dbReference>
<dbReference type="Gene3D" id="2.40.30.170">
    <property type="match status" value="1"/>
</dbReference>
<dbReference type="Pfam" id="PF26002">
    <property type="entry name" value="Beta-barrel_AprE"/>
    <property type="match status" value="1"/>
</dbReference>
<evidence type="ECO:0000256" key="1">
    <source>
        <dbReference type="ARBA" id="ARBA00004377"/>
    </source>
</evidence>
<dbReference type="PRINTS" id="PR01490">
    <property type="entry name" value="RTXTOXIND"/>
</dbReference>
<feature type="domain" description="AprE-like long alpha-helical hairpin" evidence="10">
    <location>
        <begin position="101"/>
        <end position="287"/>
    </location>
</feature>
<evidence type="ECO:0000256" key="6">
    <source>
        <dbReference type="ARBA" id="ARBA00022692"/>
    </source>
</evidence>
<evidence type="ECO:0000256" key="3">
    <source>
        <dbReference type="ARBA" id="ARBA00022448"/>
    </source>
</evidence>
<dbReference type="InterPro" id="IPR058781">
    <property type="entry name" value="HH_AprE-like"/>
</dbReference>
<dbReference type="GO" id="GO:0015031">
    <property type="term" value="P:protein transport"/>
    <property type="evidence" value="ECO:0007669"/>
    <property type="project" value="InterPro"/>
</dbReference>
<keyword evidence="6 9" id="KW-0812">Transmembrane</keyword>
<evidence type="ECO:0000259" key="10">
    <source>
        <dbReference type="Pfam" id="PF25994"/>
    </source>
</evidence>
<dbReference type="GO" id="GO:0005886">
    <property type="term" value="C:plasma membrane"/>
    <property type="evidence" value="ECO:0007669"/>
    <property type="project" value="UniProtKB-SubCell"/>
</dbReference>
<keyword evidence="4 9" id="KW-1003">Cell membrane</keyword>
<dbReference type="InterPro" id="IPR010129">
    <property type="entry name" value="T1SS_HlyD"/>
</dbReference>
<keyword evidence="7 9" id="KW-1133">Transmembrane helix</keyword>
<dbReference type="InterPro" id="IPR050739">
    <property type="entry name" value="MFP"/>
</dbReference>
<keyword evidence="3 9" id="KW-0813">Transport</keyword>
<comment type="subcellular location">
    <subcellularLocation>
        <location evidence="1 9">Cell inner membrane</location>
        <topology evidence="1 9">Single-pass membrane protein</topology>
    </subcellularLocation>
</comment>
<dbReference type="Pfam" id="PF25994">
    <property type="entry name" value="HH_AprE"/>
    <property type="match status" value="1"/>
</dbReference>
<dbReference type="AlphaFoldDB" id="A0A1H5CKI8"/>
<dbReference type="InterPro" id="IPR058982">
    <property type="entry name" value="Beta-barrel_AprE"/>
</dbReference>
<dbReference type="NCBIfam" id="TIGR01843">
    <property type="entry name" value="type_I_hlyD"/>
    <property type="match status" value="1"/>
</dbReference>
<proteinExistence type="inferred from homology"/>
<organism evidence="12 13">
    <name type="scientific">Pseudomonas frederiksbergensis</name>
    <dbReference type="NCBI Taxonomy" id="104087"/>
    <lineage>
        <taxon>Bacteria</taxon>
        <taxon>Pseudomonadati</taxon>
        <taxon>Pseudomonadota</taxon>
        <taxon>Gammaproteobacteria</taxon>
        <taxon>Pseudomonadales</taxon>
        <taxon>Pseudomonadaceae</taxon>
        <taxon>Pseudomonas</taxon>
    </lineage>
</organism>
<feature type="domain" description="AprE-like beta-barrel" evidence="11">
    <location>
        <begin position="329"/>
        <end position="418"/>
    </location>
</feature>
<evidence type="ECO:0000256" key="4">
    <source>
        <dbReference type="ARBA" id="ARBA00022475"/>
    </source>
</evidence>